<keyword evidence="10 14" id="KW-0479">Metal-binding</keyword>
<evidence type="ECO:0000256" key="2">
    <source>
        <dbReference type="ARBA" id="ARBA00001936"/>
    </source>
</evidence>
<feature type="binding site" evidence="14">
    <location>
        <position position="28"/>
    </location>
    <ligand>
        <name>Mg(2+)</name>
        <dbReference type="ChEBI" id="CHEBI:18420"/>
        <label>2</label>
    </ligand>
</feature>
<evidence type="ECO:0000256" key="5">
    <source>
        <dbReference type="ARBA" id="ARBA00005520"/>
    </source>
</evidence>
<comment type="similarity">
    <text evidence="14">Belongs to the DHBP synthase family.</text>
</comment>
<evidence type="ECO:0000256" key="7">
    <source>
        <dbReference type="ARBA" id="ARBA00012153"/>
    </source>
</evidence>
<dbReference type="InterPro" id="IPR017945">
    <property type="entry name" value="DHBP_synth_RibB-like_a/b_dom"/>
</dbReference>
<dbReference type="GO" id="GO:0000287">
    <property type="term" value="F:magnesium ion binding"/>
    <property type="evidence" value="ECO:0007669"/>
    <property type="project" value="UniProtKB-UniRule"/>
</dbReference>
<dbReference type="Pfam" id="PF00926">
    <property type="entry name" value="DHBP_synthase"/>
    <property type="match status" value="1"/>
</dbReference>
<evidence type="ECO:0000256" key="12">
    <source>
        <dbReference type="ARBA" id="ARBA00023211"/>
    </source>
</evidence>
<comment type="cofactor">
    <cofactor evidence="2">
        <name>Mn(2+)</name>
        <dbReference type="ChEBI" id="CHEBI:29035"/>
    </cofactor>
</comment>
<feature type="site" description="Essential for catalytic activity" evidence="14">
    <location>
        <position position="164"/>
    </location>
</feature>
<dbReference type="PIRSF" id="PIRSF001259">
    <property type="entry name" value="RibA"/>
    <property type="match status" value="1"/>
</dbReference>
<feature type="binding site" evidence="14">
    <location>
        <position position="143"/>
    </location>
    <ligand>
        <name>Mg(2+)</name>
        <dbReference type="ChEBI" id="CHEBI:18420"/>
        <label>2</label>
    </ligand>
</feature>
<keyword evidence="17" id="KW-1185">Reference proteome</keyword>
<dbReference type="Gene3D" id="3.40.50.10990">
    <property type="entry name" value="GTP cyclohydrolase II"/>
    <property type="match status" value="1"/>
</dbReference>
<dbReference type="PANTHER" id="PTHR21327">
    <property type="entry name" value="GTP CYCLOHYDROLASE II-RELATED"/>
    <property type="match status" value="1"/>
</dbReference>
<dbReference type="SUPFAM" id="SSF142695">
    <property type="entry name" value="RibA-like"/>
    <property type="match status" value="1"/>
</dbReference>
<dbReference type="InterPro" id="IPR032677">
    <property type="entry name" value="GTP_cyclohydro_II"/>
</dbReference>
<comment type="similarity">
    <text evidence="6">In the C-terminal section; belongs to the GTP cyclohydrolase II family.</text>
</comment>
<organism evidence="16 17">
    <name type="scientific">Idiomarina seosinensis</name>
    <dbReference type="NCBI Taxonomy" id="281739"/>
    <lineage>
        <taxon>Bacteria</taxon>
        <taxon>Pseudomonadati</taxon>
        <taxon>Pseudomonadota</taxon>
        <taxon>Gammaproteobacteria</taxon>
        <taxon>Alteromonadales</taxon>
        <taxon>Idiomarinaceae</taxon>
        <taxon>Idiomarina</taxon>
    </lineage>
</organism>
<evidence type="ECO:0000256" key="9">
    <source>
        <dbReference type="ARBA" id="ARBA00022619"/>
    </source>
</evidence>
<evidence type="ECO:0000259" key="15">
    <source>
        <dbReference type="Pfam" id="PF00925"/>
    </source>
</evidence>
<dbReference type="Gene3D" id="3.90.870.10">
    <property type="entry name" value="DHBP synthase"/>
    <property type="match status" value="1"/>
</dbReference>
<dbReference type="NCBIfam" id="TIGR00506">
    <property type="entry name" value="ribB"/>
    <property type="match status" value="1"/>
</dbReference>
<dbReference type="UniPathway" id="UPA00275">
    <property type="reaction ID" value="UER00399"/>
</dbReference>
<feature type="binding site" evidence="14">
    <location>
        <position position="28"/>
    </location>
    <ligand>
        <name>Mg(2+)</name>
        <dbReference type="ChEBI" id="CHEBI:18420"/>
        <label>1</label>
    </ligand>
</feature>
<comment type="similarity">
    <text evidence="5">In the N-terminal section; belongs to the DHBP synthase family.</text>
</comment>
<evidence type="ECO:0000256" key="11">
    <source>
        <dbReference type="ARBA" id="ARBA00022842"/>
    </source>
</evidence>
<keyword evidence="12 14" id="KW-0464">Manganese</keyword>
<dbReference type="EMBL" id="PIQF01000001">
    <property type="protein sequence ID" value="RUO78070.1"/>
    <property type="molecule type" value="Genomic_DNA"/>
</dbReference>
<comment type="function">
    <text evidence="3 14">Catalyzes the conversion of D-ribulose 5-phosphate to formate and 3,4-dihydroxy-2-butanone 4-phosphate.</text>
</comment>
<comment type="catalytic activity">
    <reaction evidence="1 14">
        <text>D-ribulose 5-phosphate = (2S)-2-hydroxy-3-oxobutyl phosphate + formate + H(+)</text>
        <dbReference type="Rhea" id="RHEA:18457"/>
        <dbReference type="ChEBI" id="CHEBI:15378"/>
        <dbReference type="ChEBI" id="CHEBI:15740"/>
        <dbReference type="ChEBI" id="CHEBI:58121"/>
        <dbReference type="ChEBI" id="CHEBI:58830"/>
        <dbReference type="EC" id="4.1.99.12"/>
    </reaction>
</comment>
<evidence type="ECO:0000256" key="14">
    <source>
        <dbReference type="HAMAP-Rule" id="MF_00180"/>
    </source>
</evidence>
<dbReference type="RefSeq" id="WP_126784397.1">
    <property type="nucleotide sequence ID" value="NZ_PIQF01000001.1"/>
</dbReference>
<sequence>MGLHTTEEIIEDISQGKMVILMDDEDRENEGDLIIAADTVTPEAINFMARYGRGLICLTLTEQRCKQLSLPLMVDKNNAPYATNFTVSIEAAEGVTTGISAADRAKTVKDAVAKNAKPEDLVMPGHIFPLKAKSGGVLNRAGHTEAGCDLARLAGFEPAAVIVEILNEDGTMARRPDLEKFAAQHDIKIGTIADLIEYRSMKEKTVVRVAECRLPTSFGEFQLITYQDSIDQQVHHALVHGDIDERNETNVRVHLQDTFHDSLLTERAAKRSWPIYKAMQYLANNDGVLVLIGRQQTPADIIAQVKEFEAEDHGEHKPTASASNVSRNVGVGSQILADLGVHKMNLMSSPKRYSALSGFGLEVVGFIEDK</sequence>
<dbReference type="OrthoDB" id="9793111at2"/>
<feature type="site" description="Essential for catalytic activity" evidence="14">
    <location>
        <position position="126"/>
    </location>
</feature>
<comment type="pathway">
    <text evidence="4 14">Cofactor biosynthesis; riboflavin biosynthesis; 2-hydroxy-3-oxobutyl phosphate from D-ribulose 5-phosphate: step 1/1.</text>
</comment>
<dbReference type="GO" id="GO:0009231">
    <property type="term" value="P:riboflavin biosynthetic process"/>
    <property type="evidence" value="ECO:0007669"/>
    <property type="project" value="UniProtKB-UniRule"/>
</dbReference>
<dbReference type="InterPro" id="IPR000422">
    <property type="entry name" value="DHBP_synthase_RibB"/>
</dbReference>
<dbReference type="GO" id="GO:0008686">
    <property type="term" value="F:3,4-dihydroxy-2-butanone-4-phosphate synthase activity"/>
    <property type="evidence" value="ECO:0007669"/>
    <property type="project" value="UniProtKB-UniRule"/>
</dbReference>
<evidence type="ECO:0000256" key="3">
    <source>
        <dbReference type="ARBA" id="ARBA00002284"/>
    </source>
</evidence>
<dbReference type="GO" id="GO:0005829">
    <property type="term" value="C:cytosol"/>
    <property type="evidence" value="ECO:0007669"/>
    <property type="project" value="TreeGrafter"/>
</dbReference>
<feature type="domain" description="GTP cyclohydrolase II" evidence="15">
    <location>
        <begin position="208"/>
        <end position="367"/>
    </location>
</feature>
<dbReference type="Pfam" id="PF00925">
    <property type="entry name" value="GTP_cyclohydro2"/>
    <property type="match status" value="1"/>
</dbReference>
<reference evidence="16 17" key="1">
    <citation type="journal article" date="2011" name="Front. Microbiol.">
        <title>Genomic signatures of strain selection and enhancement in Bacillus atrophaeus var. globigii, a historical biowarfare simulant.</title>
        <authorList>
            <person name="Gibbons H.S."/>
            <person name="Broomall S.M."/>
            <person name="McNew L.A."/>
            <person name="Daligault H."/>
            <person name="Chapman C."/>
            <person name="Bruce D."/>
            <person name="Karavis M."/>
            <person name="Krepps M."/>
            <person name="McGregor P.A."/>
            <person name="Hong C."/>
            <person name="Park K.H."/>
            <person name="Akmal A."/>
            <person name="Feldman A."/>
            <person name="Lin J.S."/>
            <person name="Chang W.E."/>
            <person name="Higgs B.W."/>
            <person name="Demirev P."/>
            <person name="Lindquist J."/>
            <person name="Liem A."/>
            <person name="Fochler E."/>
            <person name="Read T.D."/>
            <person name="Tapia R."/>
            <person name="Johnson S."/>
            <person name="Bishop-Lilly K.A."/>
            <person name="Detter C."/>
            <person name="Han C."/>
            <person name="Sozhamannan S."/>
            <person name="Rosenzweig C.N."/>
            <person name="Skowronski E.W."/>
        </authorList>
    </citation>
    <scope>NUCLEOTIDE SEQUENCE [LARGE SCALE GENOMIC DNA]</scope>
    <source>
        <strain evidence="16 17">CL-SP19</strain>
    </source>
</reference>
<dbReference type="GO" id="GO:0030145">
    <property type="term" value="F:manganese ion binding"/>
    <property type="evidence" value="ECO:0007669"/>
    <property type="project" value="UniProtKB-UniRule"/>
</dbReference>
<gene>
    <name evidence="14 16" type="primary">ribB</name>
    <name evidence="16" type="ORF">CWI81_06270</name>
</gene>
<proteinExistence type="inferred from homology"/>
<dbReference type="FunFam" id="3.90.870.10:FF:000001">
    <property type="entry name" value="Riboflavin biosynthesis protein RibBA"/>
    <property type="match status" value="1"/>
</dbReference>
<evidence type="ECO:0000313" key="17">
    <source>
        <dbReference type="Proteomes" id="UP000287908"/>
    </source>
</evidence>
<dbReference type="NCBIfam" id="NF010626">
    <property type="entry name" value="PRK14019.1"/>
    <property type="match status" value="1"/>
</dbReference>
<dbReference type="Proteomes" id="UP000287908">
    <property type="component" value="Unassembled WGS sequence"/>
</dbReference>
<dbReference type="InterPro" id="IPR036144">
    <property type="entry name" value="RibA-like_sf"/>
</dbReference>
<name>A0A432ZJS2_9GAMM</name>
<evidence type="ECO:0000313" key="16">
    <source>
        <dbReference type="EMBL" id="RUO78070.1"/>
    </source>
</evidence>
<feature type="binding site" evidence="14">
    <location>
        <position position="32"/>
    </location>
    <ligand>
        <name>D-ribulose 5-phosphate</name>
        <dbReference type="ChEBI" id="CHEBI:58121"/>
    </ligand>
</feature>
<dbReference type="EC" id="4.1.99.12" evidence="7 14"/>
<evidence type="ECO:0000256" key="6">
    <source>
        <dbReference type="ARBA" id="ARBA00008976"/>
    </source>
</evidence>
<keyword evidence="11 14" id="KW-0460">Magnesium</keyword>
<evidence type="ECO:0000256" key="13">
    <source>
        <dbReference type="ARBA" id="ARBA00023239"/>
    </source>
</evidence>
<evidence type="ECO:0000256" key="4">
    <source>
        <dbReference type="ARBA" id="ARBA00004904"/>
    </source>
</evidence>
<dbReference type="AlphaFoldDB" id="A0A432ZJS2"/>
<keyword evidence="9 14" id="KW-0686">Riboflavin biosynthesis</keyword>
<protein>
    <recommendedName>
        <fullName evidence="8 14">3,4-dihydroxy-2-butanone 4-phosphate synthase</fullName>
        <shortName evidence="14">DHBP synthase</shortName>
        <ecNumber evidence="7 14">4.1.99.12</ecNumber>
    </recommendedName>
</protein>
<dbReference type="SUPFAM" id="SSF55821">
    <property type="entry name" value="YrdC/RibB"/>
    <property type="match status" value="1"/>
</dbReference>
<comment type="caution">
    <text evidence="16">The sequence shown here is derived from an EMBL/GenBank/DDBJ whole genome shotgun (WGS) entry which is preliminary data.</text>
</comment>
<evidence type="ECO:0000256" key="1">
    <source>
        <dbReference type="ARBA" id="ARBA00000141"/>
    </source>
</evidence>
<dbReference type="GO" id="GO:0003935">
    <property type="term" value="F:GTP cyclohydrolase II activity"/>
    <property type="evidence" value="ECO:0007669"/>
    <property type="project" value="TreeGrafter"/>
</dbReference>
<evidence type="ECO:0000256" key="8">
    <source>
        <dbReference type="ARBA" id="ARBA00018836"/>
    </source>
</evidence>
<comment type="subunit">
    <text evidence="14">Homodimer.</text>
</comment>
<dbReference type="HAMAP" id="MF_00180">
    <property type="entry name" value="RibB"/>
    <property type="match status" value="1"/>
</dbReference>
<evidence type="ECO:0000256" key="10">
    <source>
        <dbReference type="ARBA" id="ARBA00022723"/>
    </source>
</evidence>
<dbReference type="PANTHER" id="PTHR21327:SF34">
    <property type="entry name" value="3,4-DIHYDROXY-2-BUTANONE 4-PHOSPHATE SYNTHASE"/>
    <property type="match status" value="1"/>
</dbReference>
<feature type="binding site" evidence="14">
    <location>
        <begin position="27"/>
        <end position="28"/>
    </location>
    <ligand>
        <name>D-ribulose 5-phosphate</name>
        <dbReference type="ChEBI" id="CHEBI:58121"/>
    </ligand>
</feature>
<comment type="cofactor">
    <cofactor evidence="14">
        <name>Mg(2+)</name>
        <dbReference type="ChEBI" id="CHEBI:18420"/>
    </cofactor>
    <cofactor evidence="14">
        <name>Mn(2+)</name>
        <dbReference type="ChEBI" id="CHEBI:29035"/>
    </cofactor>
    <text evidence="14">Binds 2 divalent metal cations per subunit. Magnesium or manganese.</text>
</comment>
<keyword evidence="13 14" id="KW-0456">Lyase</keyword>
<feature type="binding site" evidence="14">
    <location>
        <begin position="140"/>
        <end position="144"/>
    </location>
    <ligand>
        <name>D-ribulose 5-phosphate</name>
        <dbReference type="ChEBI" id="CHEBI:58121"/>
    </ligand>
</feature>
<accession>A0A432ZJS2</accession>